<reference evidence="4" key="1">
    <citation type="journal article" date="2020" name="New Phytol.">
        <title>Comparative genomics reveals dynamic genome evolution in host specialist ectomycorrhizal fungi.</title>
        <authorList>
            <person name="Lofgren L.A."/>
            <person name="Nguyen N.H."/>
            <person name="Vilgalys R."/>
            <person name="Ruytinx J."/>
            <person name="Liao H.L."/>
            <person name="Branco S."/>
            <person name="Kuo A."/>
            <person name="LaButti K."/>
            <person name="Lipzen A."/>
            <person name="Andreopoulos W."/>
            <person name="Pangilinan J."/>
            <person name="Riley R."/>
            <person name="Hundley H."/>
            <person name="Na H."/>
            <person name="Barry K."/>
            <person name="Grigoriev I.V."/>
            <person name="Stajich J.E."/>
            <person name="Kennedy P.G."/>
        </authorList>
    </citation>
    <scope>NUCLEOTIDE SEQUENCE</scope>
    <source>
        <strain evidence="4">DOB743</strain>
    </source>
</reference>
<dbReference type="AlphaFoldDB" id="A0A9P6ZQT7"/>
<feature type="zinc finger region" description="C3H1-type" evidence="1">
    <location>
        <begin position="385"/>
        <end position="413"/>
    </location>
</feature>
<evidence type="ECO:0000259" key="3">
    <source>
        <dbReference type="PROSITE" id="PS50103"/>
    </source>
</evidence>
<dbReference type="EMBL" id="JABBWD010000037">
    <property type="protein sequence ID" value="KAG1774997.1"/>
    <property type="molecule type" value="Genomic_DNA"/>
</dbReference>
<dbReference type="GO" id="GO:0008270">
    <property type="term" value="F:zinc ion binding"/>
    <property type="evidence" value="ECO:0007669"/>
    <property type="project" value="UniProtKB-KW"/>
</dbReference>
<feature type="region of interest" description="Disordered" evidence="2">
    <location>
        <begin position="92"/>
        <end position="128"/>
    </location>
</feature>
<keyword evidence="1" id="KW-0863">Zinc-finger</keyword>
<sequence>MSDNAGTTQTLSSNPTSEVQPASEVQHEFDQASVTKCLKLVDDFGKGLISKGDALLEIQLILQSAIGESDSLTQQDFKPGFTHFLQLLDHASDDLSSDKERGRNANEPERRESDLPSPRPSSSAIIKERELRSKLRRRNLSEEDESDESGDEHEYVLRGKRRKLTSERLQFYPWLETKQYRHVSHPKAEELTLDCYEEWTEDSKYYRGQATATPGCPSFPLSQWTLLLEGRAPDLEKVLSGHYSTSIDPKQTQSLGKGFEITLSQPTTTHKVKTLGDWSIATDLWIEALTFIMPWKEDELRSYKRYLSGFFVDVHYALHSRIIDFNKACRLKIEGQKYLRFDSISKFRRLEVSHLSSLGMVAYSELHQLGSTTGDKSSGKFTGGGKKREPCLNWNRGACDKSTTECTRFHVCSKCKGGHKRSECGSMAKADK</sequence>
<accession>A0A9P6ZQT7</accession>
<organism evidence="4 5">
    <name type="scientific">Suillus placidus</name>
    <dbReference type="NCBI Taxonomy" id="48579"/>
    <lineage>
        <taxon>Eukaryota</taxon>
        <taxon>Fungi</taxon>
        <taxon>Dikarya</taxon>
        <taxon>Basidiomycota</taxon>
        <taxon>Agaricomycotina</taxon>
        <taxon>Agaricomycetes</taxon>
        <taxon>Agaricomycetidae</taxon>
        <taxon>Boletales</taxon>
        <taxon>Suillineae</taxon>
        <taxon>Suillaceae</taxon>
        <taxon>Suillus</taxon>
    </lineage>
</organism>
<dbReference type="OrthoDB" id="2355984at2759"/>
<feature type="compositionally biased region" description="Basic and acidic residues" evidence="2">
    <location>
        <begin position="92"/>
        <end position="114"/>
    </location>
</feature>
<protein>
    <recommendedName>
        <fullName evidence="3">C3H1-type domain-containing protein</fullName>
    </recommendedName>
</protein>
<dbReference type="PROSITE" id="PS50103">
    <property type="entry name" value="ZF_C3H1"/>
    <property type="match status" value="1"/>
</dbReference>
<evidence type="ECO:0000313" key="4">
    <source>
        <dbReference type="EMBL" id="KAG1774997.1"/>
    </source>
</evidence>
<feature type="compositionally biased region" description="Polar residues" evidence="2">
    <location>
        <begin position="1"/>
        <end position="20"/>
    </location>
</feature>
<name>A0A9P6ZQT7_9AGAM</name>
<feature type="region of interest" description="Disordered" evidence="2">
    <location>
        <begin position="1"/>
        <end position="25"/>
    </location>
</feature>
<proteinExistence type="predicted"/>
<keyword evidence="5" id="KW-1185">Reference proteome</keyword>
<comment type="caution">
    <text evidence="4">The sequence shown here is derived from an EMBL/GenBank/DDBJ whole genome shotgun (WGS) entry which is preliminary data.</text>
</comment>
<dbReference type="InterPro" id="IPR000571">
    <property type="entry name" value="Znf_CCCH"/>
</dbReference>
<keyword evidence="1" id="KW-0862">Zinc</keyword>
<evidence type="ECO:0000256" key="2">
    <source>
        <dbReference type="SAM" id="MobiDB-lite"/>
    </source>
</evidence>
<evidence type="ECO:0000256" key="1">
    <source>
        <dbReference type="PROSITE-ProRule" id="PRU00723"/>
    </source>
</evidence>
<dbReference type="Proteomes" id="UP000714275">
    <property type="component" value="Unassembled WGS sequence"/>
</dbReference>
<gene>
    <name evidence="4" type="ORF">EV702DRAFT_973853</name>
</gene>
<keyword evidence="1" id="KW-0479">Metal-binding</keyword>
<evidence type="ECO:0000313" key="5">
    <source>
        <dbReference type="Proteomes" id="UP000714275"/>
    </source>
</evidence>
<feature type="domain" description="C3H1-type" evidence="3">
    <location>
        <begin position="385"/>
        <end position="413"/>
    </location>
</feature>